<organism evidence="1 2">
    <name type="scientific">Paenibacillus agaridevorans</name>
    <dbReference type="NCBI Taxonomy" id="171404"/>
    <lineage>
        <taxon>Bacteria</taxon>
        <taxon>Bacillati</taxon>
        <taxon>Bacillota</taxon>
        <taxon>Bacilli</taxon>
        <taxon>Bacillales</taxon>
        <taxon>Paenibacillaceae</taxon>
        <taxon>Paenibacillus</taxon>
    </lineage>
</organism>
<dbReference type="Proteomes" id="UP000245202">
    <property type="component" value="Unassembled WGS sequence"/>
</dbReference>
<evidence type="ECO:0000313" key="2">
    <source>
        <dbReference type="Proteomes" id="UP000245202"/>
    </source>
</evidence>
<dbReference type="SUPFAM" id="SSF50998">
    <property type="entry name" value="Quinoprotein alcohol dehydrogenase-like"/>
    <property type="match status" value="1"/>
</dbReference>
<dbReference type="AlphaFoldDB" id="A0A2R5EHA8"/>
<keyword evidence="2" id="KW-1185">Reference proteome</keyword>
<evidence type="ECO:0000313" key="1">
    <source>
        <dbReference type="EMBL" id="GBG05897.1"/>
    </source>
</evidence>
<sequence>MQQYTEHGVPAPVVESRTAAVCRSRNGDERVVILAKGFLLVVDPATERCTQVPFPNGNTEYPYMCFASSEGMFYAGAGTQFMAFDPFDCSFLHAEDVGMEGELVGFSYAESAEGTIYFAAYPHCRLFGYVPSERRVIPLGQLDAEEKYPSHLAVDEAGWVYAGIGTERRGLIAFRPSDGRTVQLVPTEERTRGMGVVYAAADGSVYGHWAFADLREAETPERYRWMRLRGGQATPVHWRDVPPSLYSGAAFYRLHRQLSGAWKIEKHDLAERELRLRAMEGSSTRMIPLLYECGGAQLSPLSTGADGHVYGTSNHPLHFFRYETGEQRLRSFGGQVIEFGGGGNLCAYASVGPMLAGAAYPGGHLHLMDTRLPVRAEAGDPNQARNPRLVASHPEVHRPRCALAHSDGEHVLYGGYPGYGAVGGGLCLYNITTGEDMLLTHDQVVPFQSTISLAEGQSGHIFGATSIETPGGAAPKETRAKLYRLHWDSRTVNGVWSPVEAREIVWIYADRKGRIHGMTEASRYFVFDPGEERLCAEADLSEWGSPVRVGLAADPNGTIYGALSGAIFRLDPDLSMVVKLTEPPVAITAGLAVARDKLFFASGSRLWSYQLEE</sequence>
<comment type="caution">
    <text evidence="1">The sequence shown here is derived from an EMBL/GenBank/DDBJ whole genome shotgun (WGS) entry which is preliminary data.</text>
</comment>
<accession>A0A2R5EHA8</accession>
<proteinExistence type="predicted"/>
<reference evidence="1 2" key="1">
    <citation type="submission" date="2017-08" db="EMBL/GenBank/DDBJ databases">
        <title>Substantial Increase in Enzyme Production by Combined Drug-Resistance Mutations in Paenibacillus agaridevorans.</title>
        <authorList>
            <person name="Tanaka Y."/>
            <person name="Funane K."/>
            <person name="Hosaka T."/>
            <person name="Shiwa Y."/>
            <person name="Fujita N."/>
            <person name="Miyazaki T."/>
            <person name="Yoshikawa H."/>
            <person name="Murakami K."/>
            <person name="Kasahara K."/>
            <person name="Inaoka T."/>
            <person name="Hiraga Y."/>
            <person name="Ochi K."/>
        </authorList>
    </citation>
    <scope>NUCLEOTIDE SEQUENCE [LARGE SCALE GENOMIC DNA]</scope>
    <source>
        <strain evidence="1 2">T-3040</strain>
    </source>
</reference>
<gene>
    <name evidence="1" type="ORF">PAT3040_00382</name>
</gene>
<name>A0A2R5EHA8_9BACL</name>
<dbReference type="EMBL" id="BDQX01000028">
    <property type="protein sequence ID" value="GBG05897.1"/>
    <property type="molecule type" value="Genomic_DNA"/>
</dbReference>
<protein>
    <submittedName>
        <fullName evidence="1">Uncharacterized protein</fullName>
    </submittedName>
</protein>
<dbReference type="RefSeq" id="WP_108991331.1">
    <property type="nucleotide sequence ID" value="NZ_BDQX01000028.1"/>
</dbReference>
<dbReference type="InterPro" id="IPR011047">
    <property type="entry name" value="Quinoprotein_ADH-like_sf"/>
</dbReference>
<dbReference type="SUPFAM" id="SSF63829">
    <property type="entry name" value="Calcium-dependent phosphotriesterase"/>
    <property type="match status" value="1"/>
</dbReference>